<dbReference type="EMBL" id="JACHWZ010000024">
    <property type="protein sequence ID" value="MBB3063122.1"/>
    <property type="molecule type" value="Genomic_DNA"/>
</dbReference>
<gene>
    <name evidence="2" type="ORF">FHS09_003974</name>
</gene>
<feature type="coiled-coil region" evidence="1">
    <location>
        <begin position="340"/>
        <end position="367"/>
    </location>
</feature>
<reference evidence="2 3" key="1">
    <citation type="submission" date="2020-08" db="EMBL/GenBank/DDBJ databases">
        <title>Genomic Encyclopedia of Type Strains, Phase III (KMG-III): the genomes of soil and plant-associated and newly described type strains.</title>
        <authorList>
            <person name="Whitman W."/>
        </authorList>
    </citation>
    <scope>NUCLEOTIDE SEQUENCE [LARGE SCALE GENOMIC DNA]</scope>
    <source>
        <strain evidence="2 3">CECT 8799</strain>
    </source>
</reference>
<proteinExistence type="predicted"/>
<comment type="caution">
    <text evidence="2">The sequence shown here is derived from an EMBL/GenBank/DDBJ whole genome shotgun (WGS) entry which is preliminary data.</text>
</comment>
<dbReference type="AlphaFoldDB" id="A0A7W4WF86"/>
<evidence type="ECO:0000256" key="1">
    <source>
        <dbReference type="SAM" id="Coils"/>
    </source>
</evidence>
<evidence type="ECO:0000313" key="2">
    <source>
        <dbReference type="EMBL" id="MBB3063122.1"/>
    </source>
</evidence>
<keyword evidence="3" id="KW-1185">Reference proteome</keyword>
<dbReference type="RefSeq" id="WP_183463014.1">
    <property type="nucleotide sequence ID" value="NZ_JACHWZ010000024.1"/>
</dbReference>
<protein>
    <submittedName>
        <fullName evidence="2">Uncharacterized protein</fullName>
    </submittedName>
</protein>
<name>A0A7W4WF86_9GAMM</name>
<accession>A0A7W4WF86</accession>
<sequence>MTAAFTTYATEKRDRYQALKAEAQAAFATANEAFEIASEEYQDLVNQSAALERDIAGLRKQLSGSSHMPADITELSEELRSLLIERSHLTAALSITGEDRNSAKVAAELHRTRLTELDSALKQAESELASAQAMEDRHDAWTDAGLESEIAAVRDDAAALLADTFTPDPGDEINPAEILAAARARVEEDIPEILRDRARDRAAQAVARQTAHNDLRDAVAASALAQGAAAGGSSGLVVQRQMEFKAAEADLKSYALNSLDDYQRAIELLQSVVNSEELTDAAAQSIDDAALAAGDPAITTEEALHDARAAVEAKEVELELATVNALISDIDADPEDDADVQARRSELESLEEDLEAAETAHTEELATAMDIWEAAVPSAIWNNLRAFDRALELLTDLSSSDAGPLIIALTDTESALIDALAQDDDNRRLAGYLEFSTALTQAESDYLARTGSSIASSAMRGDF</sequence>
<organism evidence="2 3">
    <name type="scientific">Microbulbifer rhizosphaerae</name>
    <dbReference type="NCBI Taxonomy" id="1562603"/>
    <lineage>
        <taxon>Bacteria</taxon>
        <taxon>Pseudomonadati</taxon>
        <taxon>Pseudomonadota</taxon>
        <taxon>Gammaproteobacteria</taxon>
        <taxon>Cellvibrionales</taxon>
        <taxon>Microbulbiferaceae</taxon>
        <taxon>Microbulbifer</taxon>
    </lineage>
</organism>
<keyword evidence="1" id="KW-0175">Coiled coil</keyword>
<dbReference type="Proteomes" id="UP000535937">
    <property type="component" value="Unassembled WGS sequence"/>
</dbReference>
<feature type="coiled-coil region" evidence="1">
    <location>
        <begin position="34"/>
        <end position="134"/>
    </location>
</feature>
<evidence type="ECO:0000313" key="3">
    <source>
        <dbReference type="Proteomes" id="UP000535937"/>
    </source>
</evidence>